<organism evidence="2 3">
    <name type="scientific">Dechloromonas denitrificans</name>
    <dbReference type="NCBI Taxonomy" id="281362"/>
    <lineage>
        <taxon>Bacteria</taxon>
        <taxon>Pseudomonadati</taxon>
        <taxon>Pseudomonadota</taxon>
        <taxon>Betaproteobacteria</taxon>
        <taxon>Rhodocyclales</taxon>
        <taxon>Azonexaceae</taxon>
        <taxon>Dechloromonas</taxon>
    </lineage>
</organism>
<protein>
    <recommendedName>
        <fullName evidence="4">DUF3311 domain-containing protein</fullName>
    </recommendedName>
</protein>
<dbReference type="STRING" id="281362.AT959_00575"/>
<keyword evidence="3" id="KW-1185">Reference proteome</keyword>
<evidence type="ECO:0000256" key="1">
    <source>
        <dbReference type="SAM" id="Phobius"/>
    </source>
</evidence>
<reference evidence="2 3" key="1">
    <citation type="submission" date="2015-12" db="EMBL/GenBank/DDBJ databases">
        <title>Nitrous oxide reduction kinetics distinguish bacteria harboring typical versus atypical NosZ.</title>
        <authorList>
            <person name="Yoon S."/>
            <person name="Nissen S."/>
            <person name="Park D."/>
            <person name="Sanford R.A."/>
            <person name="Loeffler F.E."/>
        </authorList>
    </citation>
    <scope>NUCLEOTIDE SEQUENCE [LARGE SCALE GENOMIC DNA]</scope>
    <source>
        <strain evidence="2 3">ATCC BAA-841</strain>
    </source>
</reference>
<dbReference type="AlphaFoldDB" id="A0A133XP60"/>
<keyword evidence="1" id="KW-0812">Transmembrane</keyword>
<keyword evidence="1" id="KW-1133">Transmembrane helix</keyword>
<dbReference type="EMBL" id="LODL01000002">
    <property type="protein sequence ID" value="KXB32728.1"/>
    <property type="molecule type" value="Genomic_DNA"/>
</dbReference>
<sequence length="64" mass="6764">MKRASLSRQRLAALGLLGLPLLTYPLLGLPSGSWAGIPAGYLYLFGVWAGLIALAAWVAERKGP</sequence>
<accession>A0A133XP60</accession>
<gene>
    <name evidence="2" type="ORF">AT959_00575</name>
</gene>
<evidence type="ECO:0000313" key="2">
    <source>
        <dbReference type="EMBL" id="KXB32728.1"/>
    </source>
</evidence>
<evidence type="ECO:0000313" key="3">
    <source>
        <dbReference type="Proteomes" id="UP000070186"/>
    </source>
</evidence>
<evidence type="ECO:0008006" key="4">
    <source>
        <dbReference type="Google" id="ProtNLM"/>
    </source>
</evidence>
<proteinExistence type="predicted"/>
<feature type="transmembrane region" description="Helical" evidence="1">
    <location>
        <begin position="38"/>
        <end position="59"/>
    </location>
</feature>
<comment type="caution">
    <text evidence="2">The sequence shown here is derived from an EMBL/GenBank/DDBJ whole genome shotgun (WGS) entry which is preliminary data.</text>
</comment>
<keyword evidence="1" id="KW-0472">Membrane</keyword>
<name>A0A133XP60_9RHOO</name>
<dbReference type="RefSeq" id="WP_066879350.1">
    <property type="nucleotide sequence ID" value="NZ_LODL01000002.1"/>
</dbReference>
<dbReference type="Proteomes" id="UP000070186">
    <property type="component" value="Unassembled WGS sequence"/>
</dbReference>